<feature type="domain" description="DUF4776" evidence="1">
    <location>
        <begin position="290"/>
        <end position="448"/>
    </location>
</feature>
<dbReference type="EMBL" id="CH916384">
    <property type="protein sequence ID" value="EDV91624.1"/>
    <property type="molecule type" value="Genomic_DNA"/>
</dbReference>
<sequence length="859" mass="96212">MSTIEPISRLNFIFDIIVTRLQFIKDKIDDPADLLINLKFNSIGVSITSSRINVGDFRAGRCTEFVSDPSALRTNLERNGMPITVRNKGMTLGTALVALPQSFIDRIEVGMSDLVFEHKCSIIRRDAEVGTLEFLCTLIIKCDEQPQQTVACNSACENLAKAFNPTDIMFVVGAPQPCPLPCEPCLDELEPEEGDERLQLDLDRYRRRSQRVTTPPEEICGMEACCQLKAMTKQYEECIESVIEKVSHLPSPMSNGDLCFTDWSGKQKTFKHKATDHTIPVPVKDMEEEMGIKPICFCPICLTPMSWLPKYTPCPKCCAVPIPQIEAEEKTTAAQIIREYLKLPSNSDEDFCHDPCDEAKKMKKKEKEFQNSRRCSCTIDKCCTHCRVRSLCSGTFGPAHETSTPDSDENFYVESKDRRPCLELVFSELRAMYDERDEKKRAKLNKTFGQKPDLARNSSTSAGLRATGSPTLLHRSLNAPKLGHKTCLKRQGIVSRRHGWTWPSSKEARKYGWRPGAIHRYVGAIMKFFLTKTTEHNSYNICRCVEEAESRKQLPILNVCKRNGEIFIALRALNNPNVRMEPIVFKVVKSDLAVALREIKRKFKDMGFPKCTCHNTVMLCVCRSSVEKKHLESALRKECERRGMENCVDHLVLTDTSDSEMEFDFDVSPPAAVAKPLLAIKPRSINISTQTLKKVETVPSKYPIPVDHYWRTYDCAAGDRFTSTAFGAPGEAVFEDGVFGYRGGGPHGKSVSPGGRPKTARVWGASPGPMRGGGRLGPGAICRIGKSFPGCKTKSSSPSPVIPVRMPKRYVEGLKKAAQSEKDAIERQKGKKKAVDPMKYLMEKGTVAKPWNPNDPQPK</sequence>
<dbReference type="HOGENOM" id="CLU_008522_0_0_1"/>
<dbReference type="PANTHER" id="PTHR39079:SF1">
    <property type="entry name" value="GH11706P-RELATED"/>
    <property type="match status" value="1"/>
</dbReference>
<evidence type="ECO:0000313" key="3">
    <source>
        <dbReference type="EMBL" id="EDV91624.1"/>
    </source>
</evidence>
<organism evidence="4">
    <name type="scientific">Drosophila grimshawi</name>
    <name type="common">Hawaiian fruit fly</name>
    <name type="synonym">Idiomyia grimshawi</name>
    <dbReference type="NCBI Taxonomy" id="7222"/>
    <lineage>
        <taxon>Eukaryota</taxon>
        <taxon>Metazoa</taxon>
        <taxon>Ecdysozoa</taxon>
        <taxon>Arthropoda</taxon>
        <taxon>Hexapoda</taxon>
        <taxon>Insecta</taxon>
        <taxon>Pterygota</taxon>
        <taxon>Neoptera</taxon>
        <taxon>Endopterygota</taxon>
        <taxon>Diptera</taxon>
        <taxon>Brachycera</taxon>
        <taxon>Muscomorpha</taxon>
        <taxon>Ephydroidea</taxon>
        <taxon>Drosophilidae</taxon>
        <taxon>Drosophila</taxon>
        <taxon>Hawaiian Drosophila</taxon>
    </lineage>
</organism>
<dbReference type="STRING" id="7222.B4K022"/>
<dbReference type="eggNOG" id="ENOG502QSI5">
    <property type="taxonomic scope" value="Eukaryota"/>
</dbReference>
<dbReference type="Proteomes" id="UP000001070">
    <property type="component" value="Unassembled WGS sequence"/>
</dbReference>
<dbReference type="Pfam" id="PF16003">
    <property type="entry name" value="DUF4776"/>
    <property type="match status" value="2"/>
</dbReference>
<feature type="domain" description="DUF4788" evidence="2">
    <location>
        <begin position="17"/>
        <end position="242"/>
    </location>
</feature>
<protein>
    <submittedName>
        <fullName evidence="3">GH19688</fullName>
    </submittedName>
</protein>
<dbReference type="AlphaFoldDB" id="B4K022"/>
<reference evidence="3 4" key="1">
    <citation type="journal article" date="2007" name="Nature">
        <title>Evolution of genes and genomes on the Drosophila phylogeny.</title>
        <authorList>
            <consortium name="Drosophila 12 Genomes Consortium"/>
            <person name="Clark A.G."/>
            <person name="Eisen M.B."/>
            <person name="Smith D.R."/>
            <person name="Bergman C.M."/>
            <person name="Oliver B."/>
            <person name="Markow T.A."/>
            <person name="Kaufman T.C."/>
            <person name="Kellis M."/>
            <person name="Gelbart W."/>
            <person name="Iyer V.N."/>
            <person name="Pollard D.A."/>
            <person name="Sackton T.B."/>
            <person name="Larracuente A.M."/>
            <person name="Singh N.D."/>
            <person name="Abad J.P."/>
            <person name="Abt D.N."/>
            <person name="Adryan B."/>
            <person name="Aguade M."/>
            <person name="Akashi H."/>
            <person name="Anderson W.W."/>
            <person name="Aquadro C.F."/>
            <person name="Ardell D.H."/>
            <person name="Arguello R."/>
            <person name="Artieri C.G."/>
            <person name="Barbash D.A."/>
            <person name="Barker D."/>
            <person name="Barsanti P."/>
            <person name="Batterham P."/>
            <person name="Batzoglou S."/>
            <person name="Begun D."/>
            <person name="Bhutkar A."/>
            <person name="Blanco E."/>
            <person name="Bosak S.A."/>
            <person name="Bradley R.K."/>
            <person name="Brand A.D."/>
            <person name="Brent M.R."/>
            <person name="Brooks A.N."/>
            <person name="Brown R.H."/>
            <person name="Butlin R.K."/>
            <person name="Caggese C."/>
            <person name="Calvi B.R."/>
            <person name="Bernardo de Carvalho A."/>
            <person name="Caspi A."/>
            <person name="Castrezana S."/>
            <person name="Celniker S.E."/>
            <person name="Chang J.L."/>
            <person name="Chapple C."/>
            <person name="Chatterji S."/>
            <person name="Chinwalla A."/>
            <person name="Civetta A."/>
            <person name="Clifton S.W."/>
            <person name="Comeron J.M."/>
            <person name="Costello J.C."/>
            <person name="Coyne J.A."/>
            <person name="Daub J."/>
            <person name="David R.G."/>
            <person name="Delcher A.L."/>
            <person name="Delehaunty K."/>
            <person name="Do C.B."/>
            <person name="Ebling H."/>
            <person name="Edwards K."/>
            <person name="Eickbush T."/>
            <person name="Evans J.D."/>
            <person name="Filipski A."/>
            <person name="Findeiss S."/>
            <person name="Freyhult E."/>
            <person name="Fulton L."/>
            <person name="Fulton R."/>
            <person name="Garcia A.C."/>
            <person name="Gardiner A."/>
            <person name="Garfield D.A."/>
            <person name="Garvin B.E."/>
            <person name="Gibson G."/>
            <person name="Gilbert D."/>
            <person name="Gnerre S."/>
            <person name="Godfrey J."/>
            <person name="Good R."/>
            <person name="Gotea V."/>
            <person name="Gravely B."/>
            <person name="Greenberg A.J."/>
            <person name="Griffiths-Jones S."/>
            <person name="Gross S."/>
            <person name="Guigo R."/>
            <person name="Gustafson E.A."/>
            <person name="Haerty W."/>
            <person name="Hahn M.W."/>
            <person name="Halligan D.L."/>
            <person name="Halpern A.L."/>
            <person name="Halter G.M."/>
            <person name="Han M.V."/>
            <person name="Heger A."/>
            <person name="Hillier L."/>
            <person name="Hinrichs A.S."/>
            <person name="Holmes I."/>
            <person name="Hoskins R.A."/>
            <person name="Hubisz M.J."/>
            <person name="Hultmark D."/>
            <person name="Huntley M.A."/>
            <person name="Jaffe D.B."/>
            <person name="Jagadeeshan S."/>
            <person name="Jeck W.R."/>
            <person name="Johnson J."/>
            <person name="Jones C.D."/>
            <person name="Jordan W.C."/>
            <person name="Karpen G.H."/>
            <person name="Kataoka E."/>
            <person name="Keightley P.D."/>
            <person name="Kheradpour P."/>
            <person name="Kirkness E.F."/>
            <person name="Koerich L.B."/>
            <person name="Kristiansen K."/>
            <person name="Kudrna D."/>
            <person name="Kulathinal R.J."/>
            <person name="Kumar S."/>
            <person name="Kwok R."/>
            <person name="Lander E."/>
            <person name="Langley C.H."/>
            <person name="Lapoint R."/>
            <person name="Lazzaro B.P."/>
            <person name="Lee S.J."/>
            <person name="Levesque L."/>
            <person name="Li R."/>
            <person name="Lin C.F."/>
            <person name="Lin M.F."/>
            <person name="Lindblad-Toh K."/>
            <person name="Llopart A."/>
            <person name="Long M."/>
            <person name="Low L."/>
            <person name="Lozovsky E."/>
            <person name="Lu J."/>
            <person name="Luo M."/>
            <person name="Machado C.A."/>
            <person name="Makalowski W."/>
            <person name="Marzo M."/>
            <person name="Matsuda M."/>
            <person name="Matzkin L."/>
            <person name="McAllister B."/>
            <person name="McBride C.S."/>
            <person name="McKernan B."/>
            <person name="McKernan K."/>
            <person name="Mendez-Lago M."/>
            <person name="Minx P."/>
            <person name="Mollenhauer M.U."/>
            <person name="Montooth K."/>
            <person name="Mount S.M."/>
            <person name="Mu X."/>
            <person name="Myers E."/>
            <person name="Negre B."/>
            <person name="Newfeld S."/>
            <person name="Nielsen R."/>
            <person name="Noor M.A."/>
            <person name="O'Grady P."/>
            <person name="Pachter L."/>
            <person name="Papaceit M."/>
            <person name="Parisi M.J."/>
            <person name="Parisi M."/>
            <person name="Parts L."/>
            <person name="Pedersen J.S."/>
            <person name="Pesole G."/>
            <person name="Phillippy A.M."/>
            <person name="Ponting C.P."/>
            <person name="Pop M."/>
            <person name="Porcelli D."/>
            <person name="Powell J.R."/>
            <person name="Prohaska S."/>
            <person name="Pruitt K."/>
            <person name="Puig M."/>
            <person name="Quesneville H."/>
            <person name="Ram K.R."/>
            <person name="Rand D."/>
            <person name="Rasmussen M.D."/>
            <person name="Reed L.K."/>
            <person name="Reenan R."/>
            <person name="Reily A."/>
            <person name="Remington K.A."/>
            <person name="Rieger T.T."/>
            <person name="Ritchie M.G."/>
            <person name="Robin C."/>
            <person name="Rogers Y.H."/>
            <person name="Rohde C."/>
            <person name="Rozas J."/>
            <person name="Rubenfield M.J."/>
            <person name="Ruiz A."/>
            <person name="Russo S."/>
            <person name="Salzberg S.L."/>
            <person name="Sanchez-Gracia A."/>
            <person name="Saranga D.J."/>
            <person name="Sato H."/>
            <person name="Schaeffer S.W."/>
            <person name="Schatz M.C."/>
            <person name="Schlenke T."/>
            <person name="Schwartz R."/>
            <person name="Segarra C."/>
            <person name="Singh R.S."/>
            <person name="Sirot L."/>
            <person name="Sirota M."/>
            <person name="Sisneros N.B."/>
            <person name="Smith C.D."/>
            <person name="Smith T.F."/>
            <person name="Spieth J."/>
            <person name="Stage D.E."/>
            <person name="Stark A."/>
            <person name="Stephan W."/>
            <person name="Strausberg R.L."/>
            <person name="Strempel S."/>
            <person name="Sturgill D."/>
            <person name="Sutton G."/>
            <person name="Sutton G.G."/>
            <person name="Tao W."/>
            <person name="Teichmann S."/>
            <person name="Tobari Y.N."/>
            <person name="Tomimura Y."/>
            <person name="Tsolas J.M."/>
            <person name="Valente V.L."/>
            <person name="Venter E."/>
            <person name="Venter J.C."/>
            <person name="Vicario S."/>
            <person name="Vieira F.G."/>
            <person name="Vilella A.J."/>
            <person name="Villasante A."/>
            <person name="Walenz B."/>
            <person name="Wang J."/>
            <person name="Wasserman M."/>
            <person name="Watts T."/>
            <person name="Wilson D."/>
            <person name="Wilson R.K."/>
            <person name="Wing R.A."/>
            <person name="Wolfner M.F."/>
            <person name="Wong A."/>
            <person name="Wong G.K."/>
            <person name="Wu C.I."/>
            <person name="Wu G."/>
            <person name="Yamamoto D."/>
            <person name="Yang H.P."/>
            <person name="Yang S.P."/>
            <person name="Yorke J.A."/>
            <person name="Yoshida K."/>
            <person name="Zdobnov E."/>
            <person name="Zhang P."/>
            <person name="Zhang Y."/>
            <person name="Zimin A.V."/>
            <person name="Baldwin J."/>
            <person name="Abdouelleil A."/>
            <person name="Abdulkadir J."/>
            <person name="Abebe A."/>
            <person name="Abera B."/>
            <person name="Abreu J."/>
            <person name="Acer S.C."/>
            <person name="Aftuck L."/>
            <person name="Alexander A."/>
            <person name="An P."/>
            <person name="Anderson E."/>
            <person name="Anderson S."/>
            <person name="Arachi H."/>
            <person name="Azer M."/>
            <person name="Bachantsang P."/>
            <person name="Barry A."/>
            <person name="Bayul T."/>
            <person name="Berlin A."/>
            <person name="Bessette D."/>
            <person name="Bloom T."/>
            <person name="Blye J."/>
            <person name="Boguslavskiy L."/>
            <person name="Bonnet C."/>
            <person name="Boukhgalter B."/>
            <person name="Bourzgui I."/>
            <person name="Brown A."/>
            <person name="Cahill P."/>
            <person name="Channer S."/>
            <person name="Cheshatsang Y."/>
            <person name="Chuda L."/>
            <person name="Citroen M."/>
            <person name="Collymore A."/>
            <person name="Cooke P."/>
            <person name="Costello M."/>
            <person name="D'Aco K."/>
            <person name="Daza R."/>
            <person name="De Haan G."/>
            <person name="DeGray S."/>
            <person name="DeMaso C."/>
            <person name="Dhargay N."/>
            <person name="Dooley K."/>
            <person name="Dooley E."/>
            <person name="Doricent M."/>
            <person name="Dorje P."/>
            <person name="Dorjee K."/>
            <person name="Dupes A."/>
            <person name="Elong R."/>
            <person name="Falk J."/>
            <person name="Farina A."/>
            <person name="Faro S."/>
            <person name="Ferguson D."/>
            <person name="Fisher S."/>
            <person name="Foley C.D."/>
            <person name="Franke A."/>
            <person name="Friedrich D."/>
            <person name="Gadbois L."/>
            <person name="Gearin G."/>
            <person name="Gearin C.R."/>
            <person name="Giannoukos G."/>
            <person name="Goode T."/>
            <person name="Graham J."/>
            <person name="Grandbois E."/>
            <person name="Grewal S."/>
            <person name="Gyaltsen K."/>
            <person name="Hafez N."/>
            <person name="Hagos B."/>
            <person name="Hall J."/>
            <person name="Henson C."/>
            <person name="Hollinger A."/>
            <person name="Honan T."/>
            <person name="Huard M.D."/>
            <person name="Hughes L."/>
            <person name="Hurhula B."/>
            <person name="Husby M.E."/>
            <person name="Kamat A."/>
            <person name="Kanga B."/>
            <person name="Kashin S."/>
            <person name="Khazanovich D."/>
            <person name="Kisner P."/>
            <person name="Lance K."/>
            <person name="Lara M."/>
            <person name="Lee W."/>
            <person name="Lennon N."/>
            <person name="Letendre F."/>
            <person name="LeVine R."/>
            <person name="Lipovsky A."/>
            <person name="Liu X."/>
            <person name="Liu J."/>
            <person name="Liu S."/>
            <person name="Lokyitsang T."/>
            <person name="Lokyitsang Y."/>
            <person name="Lubonja R."/>
            <person name="Lui A."/>
            <person name="MacDonald P."/>
            <person name="Magnisalis V."/>
            <person name="Maru K."/>
            <person name="Matthews C."/>
            <person name="McCusker W."/>
            <person name="McDonough S."/>
            <person name="Mehta T."/>
            <person name="Meldrim J."/>
            <person name="Meneus L."/>
            <person name="Mihai O."/>
            <person name="Mihalev A."/>
            <person name="Mihova T."/>
            <person name="Mittelman R."/>
            <person name="Mlenga V."/>
            <person name="Montmayeur A."/>
            <person name="Mulrain L."/>
            <person name="Navidi A."/>
            <person name="Naylor J."/>
            <person name="Negash T."/>
            <person name="Nguyen T."/>
            <person name="Nguyen N."/>
            <person name="Nicol R."/>
            <person name="Norbu C."/>
            <person name="Norbu N."/>
            <person name="Novod N."/>
            <person name="O'Neill B."/>
            <person name="Osman S."/>
            <person name="Markiewicz E."/>
            <person name="Oyono O.L."/>
            <person name="Patti C."/>
            <person name="Phunkhang P."/>
            <person name="Pierre F."/>
            <person name="Priest M."/>
            <person name="Raghuraman S."/>
            <person name="Rege F."/>
            <person name="Reyes R."/>
            <person name="Rise C."/>
            <person name="Rogov P."/>
            <person name="Ross K."/>
            <person name="Ryan E."/>
            <person name="Settipalli S."/>
            <person name="Shea T."/>
            <person name="Sherpa N."/>
            <person name="Shi L."/>
            <person name="Shih D."/>
            <person name="Sparrow T."/>
            <person name="Spaulding J."/>
            <person name="Stalker J."/>
            <person name="Stange-Thomann N."/>
            <person name="Stavropoulos S."/>
            <person name="Stone C."/>
            <person name="Strader C."/>
            <person name="Tesfaye S."/>
            <person name="Thomson T."/>
            <person name="Thoulutsang Y."/>
            <person name="Thoulutsang D."/>
            <person name="Topham K."/>
            <person name="Topping I."/>
            <person name="Tsamla T."/>
            <person name="Vassiliev H."/>
            <person name="Vo A."/>
            <person name="Wangchuk T."/>
            <person name="Wangdi T."/>
            <person name="Weiand M."/>
            <person name="Wilkinson J."/>
            <person name="Wilson A."/>
            <person name="Yadav S."/>
            <person name="Young G."/>
            <person name="Yu Q."/>
            <person name="Zembek L."/>
            <person name="Zhong D."/>
            <person name="Zimmer A."/>
            <person name="Zwirko Z."/>
            <person name="Jaffe D.B."/>
            <person name="Alvarez P."/>
            <person name="Brockman W."/>
            <person name="Butler J."/>
            <person name="Chin C."/>
            <person name="Gnerre S."/>
            <person name="Grabherr M."/>
            <person name="Kleber M."/>
            <person name="Mauceli E."/>
            <person name="MacCallum I."/>
        </authorList>
    </citation>
    <scope>NUCLEOTIDE SEQUENCE [LARGE SCALE GENOMIC DNA]</scope>
    <source>
        <strain evidence="4">Tucson 15287-2541.00</strain>
    </source>
</reference>
<name>B4K022_DROGR</name>
<feature type="domain" description="DUF4776" evidence="1">
    <location>
        <begin position="474"/>
        <end position="716"/>
    </location>
</feature>
<dbReference type="InterPro" id="IPR031992">
    <property type="entry name" value="DUF4788"/>
</dbReference>
<gene>
    <name evidence="3" type="primary">Dgri\GH19688</name>
    <name evidence="3" type="ORF">Dgri_GH19688</name>
</gene>
<dbReference type="OrthoDB" id="7883086at2759"/>
<proteinExistence type="predicted"/>
<dbReference type="PANTHER" id="PTHR39079">
    <property type="entry name" value="FI08034P-RELATED"/>
    <property type="match status" value="1"/>
</dbReference>
<accession>B4K022</accession>
<evidence type="ECO:0000259" key="1">
    <source>
        <dbReference type="Pfam" id="PF16003"/>
    </source>
</evidence>
<evidence type="ECO:0000313" key="4">
    <source>
        <dbReference type="Proteomes" id="UP000001070"/>
    </source>
</evidence>
<dbReference type="Pfam" id="PF16032">
    <property type="entry name" value="DUF4788"/>
    <property type="match status" value="1"/>
</dbReference>
<dbReference type="InterPro" id="IPR031949">
    <property type="entry name" value="DUF4776"/>
</dbReference>
<evidence type="ECO:0000259" key="2">
    <source>
        <dbReference type="Pfam" id="PF16032"/>
    </source>
</evidence>
<keyword evidence="4" id="KW-1185">Reference proteome</keyword>
<dbReference type="PhylomeDB" id="B4K022"/>
<dbReference type="InParanoid" id="B4K022"/>
<dbReference type="OMA" id="RLTIKCE"/>